<dbReference type="EMBL" id="LR797824">
    <property type="protein sequence ID" value="CAB4241680.1"/>
    <property type="molecule type" value="Genomic_DNA"/>
</dbReference>
<name>A0A6J5TDG5_9CAUD</name>
<gene>
    <name evidence="1" type="ORF">UFOVP71_218</name>
</gene>
<protein>
    <submittedName>
        <fullName evidence="1">SprT-like</fullName>
    </submittedName>
</protein>
<evidence type="ECO:0000313" key="1">
    <source>
        <dbReference type="EMBL" id="CAB4241680.1"/>
    </source>
</evidence>
<accession>A0A6J5TDG5</accession>
<reference evidence="1" key="1">
    <citation type="submission" date="2020-05" db="EMBL/GenBank/DDBJ databases">
        <authorList>
            <person name="Chiriac C."/>
            <person name="Salcher M."/>
            <person name="Ghai R."/>
            <person name="Kavagutti S V."/>
        </authorList>
    </citation>
    <scope>NUCLEOTIDE SEQUENCE</scope>
</reference>
<proteinExistence type="predicted"/>
<organism evidence="1">
    <name type="scientific">uncultured Caudovirales phage</name>
    <dbReference type="NCBI Taxonomy" id="2100421"/>
    <lineage>
        <taxon>Viruses</taxon>
        <taxon>Duplodnaviria</taxon>
        <taxon>Heunggongvirae</taxon>
        <taxon>Uroviricota</taxon>
        <taxon>Caudoviricetes</taxon>
        <taxon>Peduoviridae</taxon>
        <taxon>Maltschvirus</taxon>
        <taxon>Maltschvirus maltsch</taxon>
    </lineage>
</organism>
<sequence length="138" mass="16094">MAKLQLHRLVETASKEGRNAPMIVNKEMVEDIYDAINNAVFNGVLVRPKIVVRDYTKRGIWGECEGWQRGSRWGEHYTVVIRIEKQFPNLKKLIAVVAHEMVHQWEWDKCGTMTHGPCTFFAWEERLRSKGIRLSITL</sequence>